<evidence type="ECO:0000313" key="1">
    <source>
        <dbReference type="EMBL" id="KAL2536427.1"/>
    </source>
</evidence>
<comment type="caution">
    <text evidence="1">The sequence shown here is derived from an EMBL/GenBank/DDBJ whole genome shotgun (WGS) entry which is preliminary data.</text>
</comment>
<reference evidence="2" key="1">
    <citation type="submission" date="2024-07" db="EMBL/GenBank/DDBJ databases">
        <title>Two chromosome-level genome assemblies of Korean endemic species Abeliophyllum distichum and Forsythia ovata (Oleaceae).</title>
        <authorList>
            <person name="Jang H."/>
        </authorList>
    </citation>
    <scope>NUCLEOTIDE SEQUENCE [LARGE SCALE GENOMIC DNA]</scope>
</reference>
<dbReference type="Proteomes" id="UP001604277">
    <property type="component" value="Unassembled WGS sequence"/>
</dbReference>
<dbReference type="EMBL" id="JBFOLJ010000005">
    <property type="protein sequence ID" value="KAL2536427.1"/>
    <property type="molecule type" value="Genomic_DNA"/>
</dbReference>
<evidence type="ECO:0000313" key="2">
    <source>
        <dbReference type="Proteomes" id="UP001604277"/>
    </source>
</evidence>
<gene>
    <name evidence="1" type="ORF">Fot_17818</name>
</gene>
<sequence length="100" mass="11262">MKTSVSGIDENHCFHAFSISQRALTRRVIVKLNPDIVEKACSRHLPPRNRKWALRSCSLVNLLTWWAVLGKVPCEFIPVLSGPTFNIKVDSVQNGFTKGE</sequence>
<organism evidence="1 2">
    <name type="scientific">Forsythia ovata</name>
    <dbReference type="NCBI Taxonomy" id="205694"/>
    <lineage>
        <taxon>Eukaryota</taxon>
        <taxon>Viridiplantae</taxon>
        <taxon>Streptophyta</taxon>
        <taxon>Embryophyta</taxon>
        <taxon>Tracheophyta</taxon>
        <taxon>Spermatophyta</taxon>
        <taxon>Magnoliopsida</taxon>
        <taxon>eudicotyledons</taxon>
        <taxon>Gunneridae</taxon>
        <taxon>Pentapetalae</taxon>
        <taxon>asterids</taxon>
        <taxon>lamiids</taxon>
        <taxon>Lamiales</taxon>
        <taxon>Oleaceae</taxon>
        <taxon>Forsythieae</taxon>
        <taxon>Forsythia</taxon>
    </lineage>
</organism>
<accession>A0ABD1VGF0</accession>
<dbReference type="AlphaFoldDB" id="A0ABD1VGF0"/>
<name>A0ABD1VGF0_9LAMI</name>
<protein>
    <submittedName>
        <fullName evidence="1">Uncharacterized protein</fullName>
    </submittedName>
</protein>
<proteinExistence type="predicted"/>
<keyword evidence="2" id="KW-1185">Reference proteome</keyword>